<dbReference type="AlphaFoldDB" id="A0A0G1UBE0"/>
<keyword evidence="1" id="KW-0472">Membrane</keyword>
<gene>
    <name evidence="2" type="ORF">UY23_C0001G0038</name>
</gene>
<evidence type="ECO:0000313" key="3">
    <source>
        <dbReference type="Proteomes" id="UP000034956"/>
    </source>
</evidence>
<sequence length="176" mass="20277">MAGEIGDKKPILTSQPSQNTRRPRFFRFVVGAFIALFVFIAGVILWQAYDIWKVQNQAAYTVQALKNYEEDQYRKALADTYGGKTPQETLQMYIEAVEKGDYELASKYFILDYQDKELKSLKSSPPENIRNVLNLLNQTILNKGSYSWDGKEFGIREPLSADFKLYPSGIWKIVEK</sequence>
<proteinExistence type="predicted"/>
<feature type="transmembrane region" description="Helical" evidence="1">
    <location>
        <begin position="25"/>
        <end position="49"/>
    </location>
</feature>
<comment type="caution">
    <text evidence="2">The sequence shown here is derived from an EMBL/GenBank/DDBJ whole genome shotgun (WGS) entry which is preliminary data.</text>
</comment>
<reference evidence="2 3" key="1">
    <citation type="journal article" date="2015" name="Nature">
        <title>rRNA introns, odd ribosomes, and small enigmatic genomes across a large radiation of phyla.</title>
        <authorList>
            <person name="Brown C.T."/>
            <person name="Hug L.A."/>
            <person name="Thomas B.C."/>
            <person name="Sharon I."/>
            <person name="Castelle C.J."/>
            <person name="Singh A."/>
            <person name="Wilkins M.J."/>
            <person name="Williams K.H."/>
            <person name="Banfield J.F."/>
        </authorList>
    </citation>
    <scope>NUCLEOTIDE SEQUENCE [LARGE SCALE GENOMIC DNA]</scope>
</reference>
<organism evidence="2 3">
    <name type="scientific">Candidatus Jorgensenbacteria bacterium GW2011_GWA1_48_11</name>
    <dbReference type="NCBI Taxonomy" id="1618660"/>
    <lineage>
        <taxon>Bacteria</taxon>
        <taxon>Candidatus Joergenseniibacteriota</taxon>
    </lineage>
</organism>
<evidence type="ECO:0000313" key="2">
    <source>
        <dbReference type="EMBL" id="KKU91432.1"/>
    </source>
</evidence>
<keyword evidence="1" id="KW-1133">Transmembrane helix</keyword>
<evidence type="ECO:0000256" key="1">
    <source>
        <dbReference type="SAM" id="Phobius"/>
    </source>
</evidence>
<dbReference type="EMBL" id="LCPF01000001">
    <property type="protein sequence ID" value="KKU91432.1"/>
    <property type="molecule type" value="Genomic_DNA"/>
</dbReference>
<dbReference type="Proteomes" id="UP000034956">
    <property type="component" value="Unassembled WGS sequence"/>
</dbReference>
<keyword evidence="1" id="KW-0812">Transmembrane</keyword>
<protein>
    <recommendedName>
        <fullName evidence="4">DUF4878 domain-containing protein</fullName>
    </recommendedName>
</protein>
<name>A0A0G1UBE0_9BACT</name>
<evidence type="ECO:0008006" key="4">
    <source>
        <dbReference type="Google" id="ProtNLM"/>
    </source>
</evidence>
<accession>A0A0G1UBE0</accession>